<dbReference type="Proteomes" id="UP000054166">
    <property type="component" value="Unassembled WGS sequence"/>
</dbReference>
<organism evidence="1 2">
    <name type="scientific">Piloderma croceum (strain F 1598)</name>
    <dbReference type="NCBI Taxonomy" id="765440"/>
    <lineage>
        <taxon>Eukaryota</taxon>
        <taxon>Fungi</taxon>
        <taxon>Dikarya</taxon>
        <taxon>Basidiomycota</taxon>
        <taxon>Agaricomycotina</taxon>
        <taxon>Agaricomycetes</taxon>
        <taxon>Agaricomycetidae</taxon>
        <taxon>Atheliales</taxon>
        <taxon>Atheliaceae</taxon>
        <taxon>Piloderma</taxon>
    </lineage>
</organism>
<dbReference type="EMBL" id="KN832973">
    <property type="protein sequence ID" value="KIM90405.1"/>
    <property type="molecule type" value="Genomic_DNA"/>
</dbReference>
<reference evidence="1 2" key="1">
    <citation type="submission" date="2014-04" db="EMBL/GenBank/DDBJ databases">
        <authorList>
            <consortium name="DOE Joint Genome Institute"/>
            <person name="Kuo A."/>
            <person name="Tarkka M."/>
            <person name="Buscot F."/>
            <person name="Kohler A."/>
            <person name="Nagy L.G."/>
            <person name="Floudas D."/>
            <person name="Copeland A."/>
            <person name="Barry K.W."/>
            <person name="Cichocki N."/>
            <person name="Veneault-Fourrey C."/>
            <person name="LaButti K."/>
            <person name="Lindquist E.A."/>
            <person name="Lipzen A."/>
            <person name="Lundell T."/>
            <person name="Morin E."/>
            <person name="Murat C."/>
            <person name="Sun H."/>
            <person name="Tunlid A."/>
            <person name="Henrissat B."/>
            <person name="Grigoriev I.V."/>
            <person name="Hibbett D.S."/>
            <person name="Martin F."/>
            <person name="Nordberg H.P."/>
            <person name="Cantor M.N."/>
            <person name="Hua S.X."/>
        </authorList>
    </citation>
    <scope>NUCLEOTIDE SEQUENCE [LARGE SCALE GENOMIC DNA]</scope>
    <source>
        <strain evidence="1 2">F 1598</strain>
    </source>
</reference>
<name>A0A0C3G213_PILCF</name>
<sequence>MLAQLAIKVRKIPPRNGDSLEGSESAMIAADIDASRRLYILLSNCGKNRSWILPVMRSRRMCSFSCSSHASRVASNCVTHSRRETAQVGSPAILPELTILDKLTICPMCCPLLFTLSGGPCNSEQCINDLY</sequence>
<gene>
    <name evidence="1" type="ORF">PILCRDRAFT_182186</name>
</gene>
<protein>
    <submittedName>
        <fullName evidence="1">Uncharacterized protein</fullName>
    </submittedName>
</protein>
<evidence type="ECO:0000313" key="1">
    <source>
        <dbReference type="EMBL" id="KIM90405.1"/>
    </source>
</evidence>
<reference evidence="2" key="2">
    <citation type="submission" date="2015-01" db="EMBL/GenBank/DDBJ databases">
        <title>Evolutionary Origins and Diversification of the Mycorrhizal Mutualists.</title>
        <authorList>
            <consortium name="DOE Joint Genome Institute"/>
            <consortium name="Mycorrhizal Genomics Consortium"/>
            <person name="Kohler A."/>
            <person name="Kuo A."/>
            <person name="Nagy L.G."/>
            <person name="Floudas D."/>
            <person name="Copeland A."/>
            <person name="Barry K.W."/>
            <person name="Cichocki N."/>
            <person name="Veneault-Fourrey C."/>
            <person name="LaButti K."/>
            <person name="Lindquist E.A."/>
            <person name="Lipzen A."/>
            <person name="Lundell T."/>
            <person name="Morin E."/>
            <person name="Murat C."/>
            <person name="Riley R."/>
            <person name="Ohm R."/>
            <person name="Sun H."/>
            <person name="Tunlid A."/>
            <person name="Henrissat B."/>
            <person name="Grigoriev I.V."/>
            <person name="Hibbett D.S."/>
            <person name="Martin F."/>
        </authorList>
    </citation>
    <scope>NUCLEOTIDE SEQUENCE [LARGE SCALE GENOMIC DNA]</scope>
    <source>
        <strain evidence="2">F 1598</strain>
    </source>
</reference>
<keyword evidence="2" id="KW-1185">Reference proteome</keyword>
<proteinExistence type="predicted"/>
<dbReference type="HOGENOM" id="CLU_1928384_0_0_1"/>
<dbReference type="InParanoid" id="A0A0C3G213"/>
<accession>A0A0C3G213</accession>
<evidence type="ECO:0000313" key="2">
    <source>
        <dbReference type="Proteomes" id="UP000054166"/>
    </source>
</evidence>
<dbReference type="AlphaFoldDB" id="A0A0C3G213"/>